<gene>
    <name evidence="1" type="ORF">Ctob_003511</name>
</gene>
<evidence type="ECO:0000313" key="2">
    <source>
        <dbReference type="Proteomes" id="UP000037460"/>
    </source>
</evidence>
<sequence length="145" mass="15775">MPDAAGVDGDEICTVVVGIEASVASADPVTYQEGRAFAEDQGVGLFFETALATSADDTRLLVSVGEHLYARAVSRREKEQAREQALMMLADAMEVGWFERVELEKLEEALEAAIMAGVDEDALKPAQEKLAELKAPPWYSCTHTR</sequence>
<protein>
    <submittedName>
        <fullName evidence="1">Uncharacterized protein</fullName>
    </submittedName>
</protein>
<organism evidence="1 2">
    <name type="scientific">Chrysochromulina tobinii</name>
    <dbReference type="NCBI Taxonomy" id="1460289"/>
    <lineage>
        <taxon>Eukaryota</taxon>
        <taxon>Haptista</taxon>
        <taxon>Haptophyta</taxon>
        <taxon>Prymnesiophyceae</taxon>
        <taxon>Prymnesiales</taxon>
        <taxon>Chrysochromulinaceae</taxon>
        <taxon>Chrysochromulina</taxon>
    </lineage>
</organism>
<reference evidence="2" key="1">
    <citation type="journal article" date="2015" name="PLoS Genet.">
        <title>Genome Sequence and Transcriptome Analyses of Chrysochromulina tobin: Metabolic Tools for Enhanced Algal Fitness in the Prominent Order Prymnesiales (Haptophyceae).</title>
        <authorList>
            <person name="Hovde B.T."/>
            <person name="Deodato C.R."/>
            <person name="Hunsperger H.M."/>
            <person name="Ryken S.A."/>
            <person name="Yost W."/>
            <person name="Jha R.K."/>
            <person name="Patterson J."/>
            <person name="Monnat R.J. Jr."/>
            <person name="Barlow S.B."/>
            <person name="Starkenburg S.R."/>
            <person name="Cattolico R.A."/>
        </authorList>
    </citation>
    <scope>NUCLEOTIDE SEQUENCE</scope>
    <source>
        <strain evidence="2">CCMP291</strain>
    </source>
</reference>
<name>A0A0M0J8Q6_9EUKA</name>
<dbReference type="EMBL" id="JWZX01003236">
    <property type="protein sequence ID" value="KOO22949.1"/>
    <property type="molecule type" value="Genomic_DNA"/>
</dbReference>
<proteinExistence type="predicted"/>
<comment type="caution">
    <text evidence="1">The sequence shown here is derived from an EMBL/GenBank/DDBJ whole genome shotgun (WGS) entry which is preliminary data.</text>
</comment>
<keyword evidence="2" id="KW-1185">Reference proteome</keyword>
<dbReference type="Proteomes" id="UP000037460">
    <property type="component" value="Unassembled WGS sequence"/>
</dbReference>
<accession>A0A0M0J8Q6</accession>
<evidence type="ECO:0000313" key="1">
    <source>
        <dbReference type="EMBL" id="KOO22949.1"/>
    </source>
</evidence>
<dbReference type="AlphaFoldDB" id="A0A0M0J8Q6"/>